<sequence>MIMGFARLVRLVVSNTAAVARKNGLGATVLKRSNYAISAWSRAGKAQKSIEQGVVLSISRDASGSARLTSHQRTRRIALRQEMGRDQELNKHLTEIDVEKWRMKTERKPLKDDENDCPAPAGSHYCTPEAHGKTVSGQISI</sequence>
<proteinExistence type="predicted"/>
<dbReference type="Proteomes" id="UP000011086">
    <property type="component" value="Unassembled WGS sequence"/>
</dbReference>
<name>A0AA97PRD5_PYRO3</name>
<dbReference type="AlphaFoldDB" id="A0AA97PRD5"/>
<evidence type="ECO:0000313" key="1">
    <source>
        <dbReference type="EMBL" id="ELQ44107.1"/>
    </source>
</evidence>
<accession>A0AA97PRD5</accession>
<organism evidence="1">
    <name type="scientific">Pyricularia oryzae (strain Y34)</name>
    <name type="common">Rice blast fungus</name>
    <name type="synonym">Magnaporthe oryzae</name>
    <dbReference type="NCBI Taxonomy" id="1143189"/>
    <lineage>
        <taxon>Eukaryota</taxon>
        <taxon>Fungi</taxon>
        <taxon>Dikarya</taxon>
        <taxon>Ascomycota</taxon>
        <taxon>Pezizomycotina</taxon>
        <taxon>Sordariomycetes</taxon>
        <taxon>Sordariomycetidae</taxon>
        <taxon>Magnaporthales</taxon>
        <taxon>Pyriculariaceae</taxon>
        <taxon>Pyricularia</taxon>
    </lineage>
</organism>
<dbReference type="EMBL" id="JH794008">
    <property type="protein sequence ID" value="ELQ44107.1"/>
    <property type="molecule type" value="Genomic_DNA"/>
</dbReference>
<reference evidence="1" key="1">
    <citation type="journal article" date="2012" name="PLoS Genet.">
        <title>Comparative analysis of the genomes of two field isolates of the rice blast fungus Magnaporthe oryzae.</title>
        <authorList>
            <person name="Xue M."/>
            <person name="Yang J."/>
            <person name="Li Z."/>
            <person name="Hu S."/>
            <person name="Yao N."/>
            <person name="Dean R.A."/>
            <person name="Zhao W."/>
            <person name="Shen M."/>
            <person name="Zhang H."/>
            <person name="Li C."/>
            <person name="Liu L."/>
            <person name="Cao L."/>
            <person name="Xu X."/>
            <person name="Xing Y."/>
            <person name="Hsiang T."/>
            <person name="Zhang Z."/>
            <person name="Xu J.R."/>
            <person name="Peng Y.L."/>
        </authorList>
    </citation>
    <scope>NUCLEOTIDE SEQUENCE</scope>
    <source>
        <strain evidence="1">Y34</strain>
    </source>
</reference>
<protein>
    <submittedName>
        <fullName evidence="1">Uncharacterized protein</fullName>
    </submittedName>
</protein>
<gene>
    <name evidence="1" type="ORF">OOU_Y34scaffold00099g10</name>
</gene>